<dbReference type="NCBIfam" id="TIGR00254">
    <property type="entry name" value="GGDEF"/>
    <property type="match status" value="1"/>
</dbReference>
<dbReference type="Proteomes" id="UP001595798">
    <property type="component" value="Unassembled WGS sequence"/>
</dbReference>
<name>A0ABV8QER7_9GAMM</name>
<keyword evidence="9" id="KW-0548">Nucleotidyltransferase</keyword>
<evidence type="ECO:0000256" key="5">
    <source>
        <dbReference type="PROSITE-ProRule" id="PRU00169"/>
    </source>
</evidence>
<evidence type="ECO:0000259" key="8">
    <source>
        <dbReference type="PROSITE" id="PS50894"/>
    </source>
</evidence>
<dbReference type="Pfam" id="PF00072">
    <property type="entry name" value="Response_reg"/>
    <property type="match status" value="1"/>
</dbReference>
<dbReference type="PROSITE" id="PS50887">
    <property type="entry name" value="GGDEF"/>
    <property type="match status" value="1"/>
</dbReference>
<dbReference type="InterPro" id="IPR001789">
    <property type="entry name" value="Sig_transdc_resp-reg_receiver"/>
</dbReference>
<dbReference type="SUPFAM" id="SSF52172">
    <property type="entry name" value="CheY-like"/>
    <property type="match status" value="2"/>
</dbReference>
<dbReference type="PANTHER" id="PTHR45138">
    <property type="entry name" value="REGULATORY COMPONENTS OF SENSORY TRANSDUCTION SYSTEM"/>
    <property type="match status" value="1"/>
</dbReference>
<gene>
    <name evidence="9" type="ORF">ACFOZ5_03175</name>
</gene>
<dbReference type="InterPro" id="IPR011006">
    <property type="entry name" value="CheY-like_superfamily"/>
</dbReference>
<evidence type="ECO:0000313" key="9">
    <source>
        <dbReference type="EMBL" id="MFC4258032.1"/>
    </source>
</evidence>
<dbReference type="PANTHER" id="PTHR45138:SF9">
    <property type="entry name" value="DIGUANYLATE CYCLASE DGCM-RELATED"/>
    <property type="match status" value="1"/>
</dbReference>
<dbReference type="InterPro" id="IPR036641">
    <property type="entry name" value="HPT_dom_sf"/>
</dbReference>
<dbReference type="GO" id="GO:0052621">
    <property type="term" value="F:diguanylate cyclase activity"/>
    <property type="evidence" value="ECO:0007669"/>
    <property type="project" value="UniProtKB-EC"/>
</dbReference>
<sequence length="566" mass="62305">MRLSATDIQASLAALRDRFLVRAREEVLYLSQQAEKMRRVGLTEAELSEAYSLLHRLAGSAGTFGLADLGEAARSLEKSLKPYLEDDEQGGCAGSVREALEPMFVSGVMALSELLRDQQTPAAPLDQPSADAGIVSQGMQVRVLVCQEQARVSRDLVDGLALYGFQCIQVSVASSSLERWIKESSRVASVCVVDDEQLEQVAAECRRLGVTGRQLPLLCLSRDDSFEKRYWAAATGAEGFFAEPLDFPRLADSVERLVSERKQPASGRVLMVEDDPDLAEHYRLVLESAGVVVRLVQSFRNLIGELADFRPDIVLMDVQLEGMSGITLARLIRFEPRWLSLPIVYLSSEDDPENQLAAMSEGADEFLVKPVSDGYLVRSVLLRCRRARQLSELMNRDSLTGLFKHALIKQQAQMELANCRRLGHSSSVAMIDLDHFKQVNDTWGHGCGDKVIKALSNLLKNRLRETDVIGRYGGEEFLVVLPGCDAGQARRVIEDIGRSFAELSFFGTNDESFSVTLSAGVASLNDFTHGDEALEAADQALYQQKRAGRNGVTVFSPQQGAGQEEP</sequence>
<keyword evidence="2" id="KW-0902">Two-component regulatory system</keyword>
<dbReference type="InterPro" id="IPR000160">
    <property type="entry name" value="GGDEF_dom"/>
</dbReference>
<proteinExistence type="predicted"/>
<evidence type="ECO:0000256" key="4">
    <source>
        <dbReference type="PROSITE-ProRule" id="PRU00110"/>
    </source>
</evidence>
<dbReference type="InterPro" id="IPR043128">
    <property type="entry name" value="Rev_trsase/Diguanyl_cyclase"/>
</dbReference>
<comment type="catalytic activity">
    <reaction evidence="3">
        <text>2 GTP = 3',3'-c-di-GMP + 2 diphosphate</text>
        <dbReference type="Rhea" id="RHEA:24898"/>
        <dbReference type="ChEBI" id="CHEBI:33019"/>
        <dbReference type="ChEBI" id="CHEBI:37565"/>
        <dbReference type="ChEBI" id="CHEBI:58805"/>
        <dbReference type="EC" id="2.7.7.65"/>
    </reaction>
</comment>
<organism evidence="9 10">
    <name type="scientific">Marinobacter lacisalsi</name>
    <dbReference type="NCBI Taxonomy" id="475979"/>
    <lineage>
        <taxon>Bacteria</taxon>
        <taxon>Pseudomonadati</taxon>
        <taxon>Pseudomonadota</taxon>
        <taxon>Gammaproteobacteria</taxon>
        <taxon>Pseudomonadales</taxon>
        <taxon>Marinobacteraceae</taxon>
        <taxon>Marinobacter</taxon>
    </lineage>
</organism>
<dbReference type="Pfam" id="PF00990">
    <property type="entry name" value="GGDEF"/>
    <property type="match status" value="1"/>
</dbReference>
<evidence type="ECO:0000256" key="1">
    <source>
        <dbReference type="ARBA" id="ARBA00012528"/>
    </source>
</evidence>
<feature type="domain" description="GGDEF" evidence="7">
    <location>
        <begin position="424"/>
        <end position="557"/>
    </location>
</feature>
<dbReference type="Pfam" id="PF01627">
    <property type="entry name" value="Hpt"/>
    <property type="match status" value="1"/>
</dbReference>
<comment type="caution">
    <text evidence="9">The sequence shown here is derived from an EMBL/GenBank/DDBJ whole genome shotgun (WGS) entry which is preliminary data.</text>
</comment>
<feature type="modified residue" description="4-aspartylphosphate" evidence="5">
    <location>
        <position position="317"/>
    </location>
</feature>
<dbReference type="CDD" id="cd01949">
    <property type="entry name" value="GGDEF"/>
    <property type="match status" value="1"/>
</dbReference>
<dbReference type="Gene3D" id="3.40.50.2300">
    <property type="match status" value="1"/>
</dbReference>
<feature type="modified residue" description="Phosphohistidine" evidence="4">
    <location>
        <position position="55"/>
    </location>
</feature>
<dbReference type="Gene3D" id="3.30.70.270">
    <property type="match status" value="1"/>
</dbReference>
<keyword evidence="9" id="KW-0808">Transferase</keyword>
<dbReference type="PROSITE" id="PS50894">
    <property type="entry name" value="HPT"/>
    <property type="match status" value="1"/>
</dbReference>
<protein>
    <recommendedName>
        <fullName evidence="1">diguanylate cyclase</fullName>
        <ecNumber evidence="1">2.7.7.65</ecNumber>
    </recommendedName>
</protein>
<dbReference type="RefSeq" id="WP_379885367.1">
    <property type="nucleotide sequence ID" value="NZ_JBHSDI010000001.1"/>
</dbReference>
<keyword evidence="10" id="KW-1185">Reference proteome</keyword>
<dbReference type="Gene3D" id="1.20.120.160">
    <property type="entry name" value="HPT domain"/>
    <property type="match status" value="1"/>
</dbReference>
<dbReference type="SUPFAM" id="SSF55073">
    <property type="entry name" value="Nucleotide cyclase"/>
    <property type="match status" value="1"/>
</dbReference>
<dbReference type="SUPFAM" id="SSF47226">
    <property type="entry name" value="Histidine-containing phosphotransfer domain, HPT domain"/>
    <property type="match status" value="1"/>
</dbReference>
<dbReference type="InterPro" id="IPR029787">
    <property type="entry name" value="Nucleotide_cyclase"/>
</dbReference>
<keyword evidence="5" id="KW-0597">Phosphoprotein</keyword>
<evidence type="ECO:0000256" key="2">
    <source>
        <dbReference type="ARBA" id="ARBA00023012"/>
    </source>
</evidence>
<dbReference type="InterPro" id="IPR008207">
    <property type="entry name" value="Sig_transdc_His_kin_Hpt_dom"/>
</dbReference>
<feature type="domain" description="Response regulatory" evidence="6">
    <location>
        <begin position="268"/>
        <end position="384"/>
    </location>
</feature>
<dbReference type="EC" id="2.7.7.65" evidence="1"/>
<dbReference type="SMART" id="SM00267">
    <property type="entry name" value="GGDEF"/>
    <property type="match status" value="1"/>
</dbReference>
<dbReference type="InterPro" id="IPR050469">
    <property type="entry name" value="Diguanylate_Cyclase"/>
</dbReference>
<dbReference type="SMART" id="SM00448">
    <property type="entry name" value="REC"/>
    <property type="match status" value="1"/>
</dbReference>
<evidence type="ECO:0000259" key="6">
    <source>
        <dbReference type="PROSITE" id="PS50110"/>
    </source>
</evidence>
<dbReference type="CDD" id="cd00156">
    <property type="entry name" value="REC"/>
    <property type="match status" value="1"/>
</dbReference>
<reference evidence="10" key="1">
    <citation type="journal article" date="2019" name="Int. J. Syst. Evol. Microbiol.">
        <title>The Global Catalogue of Microorganisms (GCM) 10K type strain sequencing project: providing services to taxonomists for standard genome sequencing and annotation.</title>
        <authorList>
            <consortium name="The Broad Institute Genomics Platform"/>
            <consortium name="The Broad Institute Genome Sequencing Center for Infectious Disease"/>
            <person name="Wu L."/>
            <person name="Ma J."/>
        </authorList>
    </citation>
    <scope>NUCLEOTIDE SEQUENCE [LARGE SCALE GENOMIC DNA]</scope>
    <source>
        <strain evidence="10">CECT 7297</strain>
    </source>
</reference>
<evidence type="ECO:0000256" key="3">
    <source>
        <dbReference type="ARBA" id="ARBA00034247"/>
    </source>
</evidence>
<dbReference type="PROSITE" id="PS50110">
    <property type="entry name" value="RESPONSE_REGULATORY"/>
    <property type="match status" value="1"/>
</dbReference>
<evidence type="ECO:0000313" key="10">
    <source>
        <dbReference type="Proteomes" id="UP001595798"/>
    </source>
</evidence>
<evidence type="ECO:0000259" key="7">
    <source>
        <dbReference type="PROSITE" id="PS50887"/>
    </source>
</evidence>
<dbReference type="EMBL" id="JBHSDI010000001">
    <property type="protein sequence ID" value="MFC4258032.1"/>
    <property type="molecule type" value="Genomic_DNA"/>
</dbReference>
<feature type="domain" description="HPt" evidence="8">
    <location>
        <begin position="8"/>
        <end position="118"/>
    </location>
</feature>
<accession>A0ABV8QER7</accession>